<proteinExistence type="predicted"/>
<sequence length="179" mass="20050">MTVHRLPHHRADRTDGRTDDSVQGALALDLGRRDRPLPRPLADVIGIDTHVDTQVDAATRRGLDAWVQRFVQATVEVVGGDRPVTQLLRWSTSEVYADLQRRAQLVARAGGHDAGQERVQPVRPHVASVRTSFVGPRVVEASARVRYGERSRALALRFERRVSRRDGARHWVCVAVEFA</sequence>
<dbReference type="InterPro" id="IPR045596">
    <property type="entry name" value="DUF6459"/>
</dbReference>
<reference evidence="2 3" key="1">
    <citation type="submission" date="2019-12" db="EMBL/GenBank/DDBJ databases">
        <authorList>
            <person name="Kun Z."/>
        </authorList>
    </citation>
    <scope>NUCLEOTIDE SEQUENCE [LARGE SCALE GENOMIC DNA]</scope>
    <source>
        <strain evidence="2 3">YIM 123512</strain>
    </source>
</reference>
<dbReference type="RefSeq" id="WP_160877197.1">
    <property type="nucleotide sequence ID" value="NZ_WUEK01000004.1"/>
</dbReference>
<evidence type="ECO:0000313" key="2">
    <source>
        <dbReference type="EMBL" id="MXG89615.1"/>
    </source>
</evidence>
<dbReference type="Proteomes" id="UP000473325">
    <property type="component" value="Unassembled WGS sequence"/>
</dbReference>
<evidence type="ECO:0000313" key="3">
    <source>
        <dbReference type="Proteomes" id="UP000473325"/>
    </source>
</evidence>
<feature type="compositionally biased region" description="Basic residues" evidence="1">
    <location>
        <begin position="1"/>
        <end position="11"/>
    </location>
</feature>
<keyword evidence="3" id="KW-1185">Reference proteome</keyword>
<comment type="caution">
    <text evidence="2">The sequence shown here is derived from an EMBL/GenBank/DDBJ whole genome shotgun (WGS) entry which is preliminary data.</text>
</comment>
<dbReference type="AlphaFoldDB" id="A0A6L7EYU2"/>
<feature type="region of interest" description="Disordered" evidence="1">
    <location>
        <begin position="1"/>
        <end position="20"/>
    </location>
</feature>
<evidence type="ECO:0000256" key="1">
    <source>
        <dbReference type="SAM" id="MobiDB-lite"/>
    </source>
</evidence>
<accession>A0A6L7EYU2</accession>
<dbReference type="Pfam" id="PF20060">
    <property type="entry name" value="DUF6459"/>
    <property type="match status" value="1"/>
</dbReference>
<name>A0A6L7EYU2_9ACTN</name>
<gene>
    <name evidence="2" type="ORF">GRQ65_08640</name>
</gene>
<dbReference type="EMBL" id="WUEK01000004">
    <property type="protein sequence ID" value="MXG89615.1"/>
    <property type="molecule type" value="Genomic_DNA"/>
</dbReference>
<organism evidence="2 3">
    <name type="scientific">Nocardioides flavescens</name>
    <dbReference type="NCBI Taxonomy" id="2691959"/>
    <lineage>
        <taxon>Bacteria</taxon>
        <taxon>Bacillati</taxon>
        <taxon>Actinomycetota</taxon>
        <taxon>Actinomycetes</taxon>
        <taxon>Propionibacteriales</taxon>
        <taxon>Nocardioidaceae</taxon>
        <taxon>Nocardioides</taxon>
    </lineage>
</organism>
<protein>
    <submittedName>
        <fullName evidence="2">Uncharacterized protein</fullName>
    </submittedName>
</protein>